<dbReference type="GO" id="GO:0044781">
    <property type="term" value="P:bacterial-type flagellum organization"/>
    <property type="evidence" value="ECO:0007669"/>
    <property type="project" value="UniProtKB-KW"/>
</dbReference>
<dbReference type="GO" id="GO:0005829">
    <property type="term" value="C:cytosol"/>
    <property type="evidence" value="ECO:0007669"/>
    <property type="project" value="TreeGrafter"/>
</dbReference>
<protein>
    <recommendedName>
        <fullName evidence="3">Flagellar assembly protein FliH</fullName>
    </recommendedName>
</protein>
<evidence type="ECO:0000256" key="3">
    <source>
        <dbReference type="ARBA" id="ARBA00016507"/>
    </source>
</evidence>
<dbReference type="RefSeq" id="WP_185664257.1">
    <property type="nucleotide sequence ID" value="NZ_JACLAW010000007.1"/>
</dbReference>
<dbReference type="GO" id="GO:0015031">
    <property type="term" value="P:protein transport"/>
    <property type="evidence" value="ECO:0007669"/>
    <property type="project" value="UniProtKB-KW"/>
</dbReference>
<keyword evidence="9" id="KW-0966">Cell projection</keyword>
<comment type="function">
    <text evidence="1">Needed for flagellar regrowth and assembly.</text>
</comment>
<dbReference type="Pfam" id="PF02108">
    <property type="entry name" value="FliH"/>
    <property type="match status" value="1"/>
</dbReference>
<keyword evidence="6" id="KW-0653">Protein transport</keyword>
<evidence type="ECO:0000259" key="8">
    <source>
        <dbReference type="Pfam" id="PF02108"/>
    </source>
</evidence>
<accession>A0A7X1KM29</accession>
<keyword evidence="7" id="KW-1006">Bacterial flagellum protein export</keyword>
<proteinExistence type="inferred from homology"/>
<dbReference type="PANTHER" id="PTHR34982:SF1">
    <property type="entry name" value="FLAGELLAR ASSEMBLY PROTEIN FLIH"/>
    <property type="match status" value="1"/>
</dbReference>
<name>A0A7X1KM29_9SPHN</name>
<evidence type="ECO:0000256" key="7">
    <source>
        <dbReference type="ARBA" id="ARBA00023225"/>
    </source>
</evidence>
<evidence type="ECO:0000313" key="10">
    <source>
        <dbReference type="Proteomes" id="UP000566813"/>
    </source>
</evidence>
<dbReference type="EMBL" id="JACLAW010000007">
    <property type="protein sequence ID" value="MBC2665953.1"/>
    <property type="molecule type" value="Genomic_DNA"/>
</dbReference>
<organism evidence="9 10">
    <name type="scientific">Novosphingobium flavum</name>
    <dbReference type="NCBI Taxonomy" id="1778672"/>
    <lineage>
        <taxon>Bacteria</taxon>
        <taxon>Pseudomonadati</taxon>
        <taxon>Pseudomonadota</taxon>
        <taxon>Alphaproteobacteria</taxon>
        <taxon>Sphingomonadales</taxon>
        <taxon>Sphingomonadaceae</taxon>
        <taxon>Novosphingobium</taxon>
    </lineage>
</organism>
<evidence type="ECO:0000256" key="2">
    <source>
        <dbReference type="ARBA" id="ARBA00006602"/>
    </source>
</evidence>
<evidence type="ECO:0000256" key="4">
    <source>
        <dbReference type="ARBA" id="ARBA00022448"/>
    </source>
</evidence>
<comment type="caution">
    <text evidence="9">The sequence shown here is derived from an EMBL/GenBank/DDBJ whole genome shotgun (WGS) entry which is preliminary data.</text>
</comment>
<evidence type="ECO:0000256" key="6">
    <source>
        <dbReference type="ARBA" id="ARBA00022927"/>
    </source>
</evidence>
<dbReference type="PANTHER" id="PTHR34982">
    <property type="entry name" value="YOP PROTEINS TRANSLOCATION PROTEIN L"/>
    <property type="match status" value="1"/>
</dbReference>
<dbReference type="Proteomes" id="UP000566813">
    <property type="component" value="Unassembled WGS sequence"/>
</dbReference>
<reference evidence="9 10" key="1">
    <citation type="submission" date="2020-08" db="EMBL/GenBank/DDBJ databases">
        <title>The genome sequence of type strain Novosphingobium flavum NBRC 111647.</title>
        <authorList>
            <person name="Liu Y."/>
        </authorList>
    </citation>
    <scope>NUCLEOTIDE SEQUENCE [LARGE SCALE GENOMIC DNA]</scope>
    <source>
        <strain evidence="9 10">NBRC 111647</strain>
    </source>
</reference>
<comment type="similarity">
    <text evidence="2">Belongs to the FliH family.</text>
</comment>
<gene>
    <name evidence="9" type="ORF">H7F51_10485</name>
</gene>
<keyword evidence="9" id="KW-0969">Cilium</keyword>
<dbReference type="InterPro" id="IPR051472">
    <property type="entry name" value="T3SS_Stator/FliH"/>
</dbReference>
<keyword evidence="5" id="KW-1005">Bacterial flagellum biogenesis</keyword>
<dbReference type="AlphaFoldDB" id="A0A7X1KM29"/>
<dbReference type="InterPro" id="IPR018035">
    <property type="entry name" value="Flagellar_FliH/T3SS_HrpE"/>
</dbReference>
<evidence type="ECO:0000256" key="5">
    <source>
        <dbReference type="ARBA" id="ARBA00022795"/>
    </source>
</evidence>
<keyword evidence="10" id="KW-1185">Reference proteome</keyword>
<keyword evidence="9" id="KW-0282">Flagellum</keyword>
<evidence type="ECO:0000256" key="1">
    <source>
        <dbReference type="ARBA" id="ARBA00003041"/>
    </source>
</evidence>
<evidence type="ECO:0000313" key="9">
    <source>
        <dbReference type="EMBL" id="MBC2665953.1"/>
    </source>
</evidence>
<sequence>MSSLLALTSGRGGNGPGFRHDARFALVPAPADPAPAPTQIEDPVAIAWAEGYAHGSTQGRAEAEAAHAAESGARAALELALSKMDAEMAESLRQRLLDTVMALCEAALVPYAHDADVLAARIERAVAMFSRAEDERVIRLHPDDLALISEKLAADWKVVPDPALERGALRVETQTGGVEDGPAEWRRALSEAFHSC</sequence>
<keyword evidence="4" id="KW-0813">Transport</keyword>
<feature type="domain" description="Flagellar assembly protein FliH/Type III secretion system HrpE" evidence="8">
    <location>
        <begin position="80"/>
        <end position="178"/>
    </location>
</feature>